<dbReference type="GO" id="GO:0016887">
    <property type="term" value="F:ATP hydrolysis activity"/>
    <property type="evidence" value="ECO:0007669"/>
    <property type="project" value="InterPro"/>
</dbReference>
<evidence type="ECO:0000313" key="3">
    <source>
        <dbReference type="EMBL" id="KAH0511651.1"/>
    </source>
</evidence>
<dbReference type="SUPFAM" id="SSF54211">
    <property type="entry name" value="Ribosomal protein S5 domain 2-like"/>
    <property type="match status" value="1"/>
</dbReference>
<reference evidence="3" key="1">
    <citation type="submission" date="2020-03" db="EMBL/GenBank/DDBJ databases">
        <title>Studies in the Genomics of Life Span.</title>
        <authorList>
            <person name="Glass D."/>
        </authorList>
    </citation>
    <scope>NUCLEOTIDE SEQUENCE</scope>
    <source>
        <strain evidence="3">LTLLF</strain>
        <tissue evidence="3">Muscle</tissue>
    </source>
</reference>
<gene>
    <name evidence="3" type="ORF">LTLLF_149270</name>
</gene>
<dbReference type="GO" id="GO:0051082">
    <property type="term" value="F:unfolded protein binding"/>
    <property type="evidence" value="ECO:0007669"/>
    <property type="project" value="InterPro"/>
</dbReference>
<dbReference type="InterPro" id="IPR001404">
    <property type="entry name" value="Hsp90_fam"/>
</dbReference>
<protein>
    <submittedName>
        <fullName evidence="3">Heat shock protein HSP 90-beta</fullName>
    </submittedName>
</protein>
<dbReference type="EMBL" id="JAATJU010022199">
    <property type="protein sequence ID" value="KAH0511651.1"/>
    <property type="molecule type" value="Genomic_DNA"/>
</dbReference>
<evidence type="ECO:0000256" key="2">
    <source>
        <dbReference type="ARBA" id="ARBA00023186"/>
    </source>
</evidence>
<organism evidence="3 4">
    <name type="scientific">Microtus ochrogaster</name>
    <name type="common">Prairie vole</name>
    <dbReference type="NCBI Taxonomy" id="79684"/>
    <lineage>
        <taxon>Eukaryota</taxon>
        <taxon>Metazoa</taxon>
        <taxon>Chordata</taxon>
        <taxon>Craniata</taxon>
        <taxon>Vertebrata</taxon>
        <taxon>Euteleostomi</taxon>
        <taxon>Mammalia</taxon>
        <taxon>Eutheria</taxon>
        <taxon>Euarchontoglires</taxon>
        <taxon>Glires</taxon>
        <taxon>Rodentia</taxon>
        <taxon>Myomorpha</taxon>
        <taxon>Muroidea</taxon>
        <taxon>Cricetidae</taxon>
        <taxon>Arvicolinae</taxon>
        <taxon>Microtus</taxon>
    </lineage>
</organism>
<evidence type="ECO:0000313" key="4">
    <source>
        <dbReference type="Proteomes" id="UP000710432"/>
    </source>
</evidence>
<name>A0A8J6GIU7_MICOH</name>
<comment type="caution">
    <text evidence="3">The sequence shown here is derived from an EMBL/GenBank/DDBJ whole genome shotgun (WGS) entry which is preliminary data.</text>
</comment>
<keyword evidence="3" id="KW-0346">Stress response</keyword>
<dbReference type="Gene3D" id="3.30.230.80">
    <property type="match status" value="1"/>
</dbReference>
<dbReference type="InterPro" id="IPR020568">
    <property type="entry name" value="Ribosomal_Su5_D2-typ_SF"/>
</dbReference>
<evidence type="ECO:0000256" key="1">
    <source>
        <dbReference type="ARBA" id="ARBA00008239"/>
    </source>
</evidence>
<dbReference type="AlphaFoldDB" id="A0A8J6GIU7"/>
<keyword evidence="2" id="KW-0143">Chaperone</keyword>
<dbReference type="Pfam" id="PF00183">
    <property type="entry name" value="HSP90"/>
    <property type="match status" value="1"/>
</dbReference>
<dbReference type="GO" id="GO:0005524">
    <property type="term" value="F:ATP binding"/>
    <property type="evidence" value="ECO:0007669"/>
    <property type="project" value="InterPro"/>
</dbReference>
<dbReference type="Proteomes" id="UP000710432">
    <property type="component" value="Unassembled WGS sequence"/>
</dbReference>
<dbReference type="GO" id="GO:0140662">
    <property type="term" value="F:ATP-dependent protein folding chaperone"/>
    <property type="evidence" value="ECO:0007669"/>
    <property type="project" value="InterPro"/>
</dbReference>
<sequence length="85" mass="9751">MSQYWNTSGRSLIISQEVFQQSKILRVIIKIMVKKSCELFSELAEDKESTRNSMAFSKILKFEICEDSYGISSELMTSRQSVCLA</sequence>
<comment type="similarity">
    <text evidence="1">Belongs to the heat shock protein 90 family.</text>
</comment>
<accession>A0A8J6GIU7</accession>
<proteinExistence type="inferred from homology"/>